<evidence type="ECO:0000259" key="2">
    <source>
        <dbReference type="Pfam" id="PF04738"/>
    </source>
</evidence>
<gene>
    <name evidence="4" type="ORF">D5H75_28810</name>
</gene>
<feature type="domain" description="Thiopeptide-type bacteriocin biosynthesis" evidence="3">
    <location>
        <begin position="751"/>
        <end position="998"/>
    </location>
</feature>
<evidence type="ECO:0000313" key="5">
    <source>
        <dbReference type="Proteomes" id="UP000265768"/>
    </source>
</evidence>
<evidence type="ECO:0000259" key="3">
    <source>
        <dbReference type="Pfam" id="PF14028"/>
    </source>
</evidence>
<feature type="compositionally biased region" description="Pro residues" evidence="1">
    <location>
        <begin position="713"/>
        <end position="722"/>
    </location>
</feature>
<dbReference type="Pfam" id="PF14028">
    <property type="entry name" value="Lant_dehydr_C"/>
    <property type="match status" value="1"/>
</dbReference>
<dbReference type="Proteomes" id="UP000265768">
    <property type="component" value="Unassembled WGS sequence"/>
</dbReference>
<feature type="region of interest" description="Disordered" evidence="1">
    <location>
        <begin position="378"/>
        <end position="400"/>
    </location>
</feature>
<protein>
    <recommendedName>
        <fullName evidence="6">Lantibiotic dehydratase</fullName>
    </recommendedName>
</protein>
<dbReference type="NCBIfam" id="TIGR03891">
    <property type="entry name" value="thiopep_ocin"/>
    <property type="match status" value="1"/>
</dbReference>
<dbReference type="AlphaFoldDB" id="A0A3A4A838"/>
<feature type="region of interest" description="Disordered" evidence="1">
    <location>
        <begin position="713"/>
        <end position="732"/>
    </location>
</feature>
<evidence type="ECO:0008006" key="6">
    <source>
        <dbReference type="Google" id="ProtNLM"/>
    </source>
</evidence>
<dbReference type="EMBL" id="QZEY01000014">
    <property type="protein sequence ID" value="RJL24785.1"/>
    <property type="molecule type" value="Genomic_DNA"/>
</dbReference>
<dbReference type="Pfam" id="PF04738">
    <property type="entry name" value="Lant_dehydr_N"/>
    <property type="match status" value="1"/>
</dbReference>
<feature type="domain" description="Lantibiotic dehydratase N-terminal" evidence="2">
    <location>
        <begin position="52"/>
        <end position="674"/>
    </location>
</feature>
<accession>A0A3A4A838</accession>
<dbReference type="InterPro" id="IPR023809">
    <property type="entry name" value="Thiopep_bacteriocin_synth_dom"/>
</dbReference>
<keyword evidence="5" id="KW-1185">Reference proteome</keyword>
<reference evidence="4 5" key="1">
    <citation type="submission" date="2018-09" db="EMBL/GenBank/DDBJ databases">
        <title>YIM 75507 draft genome.</title>
        <authorList>
            <person name="Tang S."/>
            <person name="Feng Y."/>
        </authorList>
    </citation>
    <scope>NUCLEOTIDE SEQUENCE [LARGE SCALE GENOMIC DNA]</scope>
    <source>
        <strain evidence="4 5">YIM 75507</strain>
    </source>
</reference>
<name>A0A3A4A838_9ACTN</name>
<sequence length="1013" mass="108536">MAREAAGALADTGTPFRPAGFVLARLSAGDAPSARPPAGPGGEPEFLRSLAADPVAREAIAVSSESLAAAIDRAGDLSPARAARAALAAARYLSRMTSRATPFGLMAGVAPARFGPGAGFRVRGRRKHVRPDMAWLTALARRLETGEDVLPRLRLLANDLCSVRGDRLVLPYVRDDPGGLDREHSLRLTAPARAALAAARAPIPYPDLLARLRAEFPRAGGDRVRGLVAELVRHEFLLTDLRPPPSSPDPLGHVAARLPPAAPGRETRAALEEVGGLLAGFRDAPPGAGLRAWRAAVRRMRELQPGDRVIQVDLGLDADIEIPHAVGAELAAAVGAAWRAAPPPDDPLAAYRAEFADRYGEAGLVPVRDLLDPHRGLGPPAGYLRPPGHRAAPPPARSPRDDVLLEVAQRAARRGDREVVLDEELAGRLARPGGDPPRYVEPAARLLAASTEALARGEFLLVLTGPAFTRPGAMFGRFLHLVPGPGDDLAALLARLAAPAEPVQLHGALPRPRDLNVAQVPRLTPLTLNPGVFREGPGALGLDDVLAGLGPGGFRLVCRRTGRELAPMPVHALNPAFSMPNAVRFLLDAGAGRTPWWPVWSWGEAARLPYLPRVRRGRTVLSPARWRVPAGLPGDAAAFARWRAEWDVPDVVRAVHGDRDLRLDLTRPLDLRLLRAELRRHPGTHLAEDFSGDTSWSGPHTAEIVIPLVPAAARPPGPPAAPPREEPRVPAARGAVTAYSRREAHPPGGEWLYVKAHVAPGRQREVLARWLPGLVERAEPVCDRWFFLRHADGAAHLRVRFHGDPDALARRLLPEVHRWASGLAGAGLAGDVELGTYRPEITRYGGAGAIEAAERAFQADSRSVLEQLAAREEARGAGLADEALAAANLLDLAARLMPDGWREWLCAAYPKDERHHAAYRRDRALADALPDPARLPGGDLLAASWERRAPHVEAYGRLVRAISPGAADTAFTGLLHMHCNRLLGTSRAAERDALAIARGAVQAGLGRERRPAR</sequence>
<evidence type="ECO:0000313" key="4">
    <source>
        <dbReference type="EMBL" id="RJL24785.1"/>
    </source>
</evidence>
<organism evidence="4 5">
    <name type="scientific">Bailinhaonella thermotolerans</name>
    <dbReference type="NCBI Taxonomy" id="1070861"/>
    <lineage>
        <taxon>Bacteria</taxon>
        <taxon>Bacillati</taxon>
        <taxon>Actinomycetota</taxon>
        <taxon>Actinomycetes</taxon>
        <taxon>Streptosporangiales</taxon>
        <taxon>Streptosporangiaceae</taxon>
        <taxon>Bailinhaonella</taxon>
    </lineage>
</organism>
<proteinExistence type="predicted"/>
<dbReference type="InterPro" id="IPR006827">
    <property type="entry name" value="Lant_deHydtase_N"/>
</dbReference>
<evidence type="ECO:0000256" key="1">
    <source>
        <dbReference type="SAM" id="MobiDB-lite"/>
    </source>
</evidence>
<comment type="caution">
    <text evidence="4">The sequence shown here is derived from an EMBL/GenBank/DDBJ whole genome shotgun (WGS) entry which is preliminary data.</text>
</comment>